<organism evidence="1 2">
    <name type="scientific">Candidatus Colwellbacteria bacterium GWA2_46_10</name>
    <dbReference type="NCBI Taxonomy" id="1797684"/>
    <lineage>
        <taxon>Bacteria</taxon>
        <taxon>Candidatus Colwelliibacteriota</taxon>
    </lineage>
</organism>
<dbReference type="EMBL" id="MHIS01000021">
    <property type="protein sequence ID" value="OGY56134.1"/>
    <property type="molecule type" value="Genomic_DNA"/>
</dbReference>
<protein>
    <submittedName>
        <fullName evidence="1">Uncharacterized protein</fullName>
    </submittedName>
</protein>
<name>A0A1G1YUY7_9BACT</name>
<proteinExistence type="predicted"/>
<dbReference type="Proteomes" id="UP000178179">
    <property type="component" value="Unassembled WGS sequence"/>
</dbReference>
<accession>A0A1G1YUY7</accession>
<gene>
    <name evidence="1" type="ORF">A2119_02925</name>
</gene>
<reference evidence="1 2" key="1">
    <citation type="journal article" date="2016" name="Nat. Commun.">
        <title>Thousands of microbial genomes shed light on interconnected biogeochemical processes in an aquifer system.</title>
        <authorList>
            <person name="Anantharaman K."/>
            <person name="Brown C.T."/>
            <person name="Hug L.A."/>
            <person name="Sharon I."/>
            <person name="Castelle C.J."/>
            <person name="Probst A.J."/>
            <person name="Thomas B.C."/>
            <person name="Singh A."/>
            <person name="Wilkins M.J."/>
            <person name="Karaoz U."/>
            <person name="Brodie E.L."/>
            <person name="Williams K.H."/>
            <person name="Hubbard S.S."/>
            <person name="Banfield J.F."/>
        </authorList>
    </citation>
    <scope>NUCLEOTIDE SEQUENCE [LARGE SCALE GENOMIC DNA]</scope>
</reference>
<evidence type="ECO:0000313" key="2">
    <source>
        <dbReference type="Proteomes" id="UP000178179"/>
    </source>
</evidence>
<evidence type="ECO:0000313" key="1">
    <source>
        <dbReference type="EMBL" id="OGY56134.1"/>
    </source>
</evidence>
<dbReference type="AlphaFoldDB" id="A0A1G1YUY7"/>
<comment type="caution">
    <text evidence="1">The sequence shown here is derived from an EMBL/GenBank/DDBJ whole genome shotgun (WGS) entry which is preliminary data.</text>
</comment>
<sequence length="275" mass="30819">MRSFIKYLSITTLFSLSLFIGPVVRAQSMDFAQLIVADDVAPEERLAKKIELTTDALKKADERVVEMRTKLEAIKFEDETPELELRNKLIERANEYSAFYNDKLTALAAVQTLEEVDLLIDEIIAYREGAYTIGAKEILEFTLVYSYTPSVLTLADERLENILKDVERLEGLKLIEPSTFVSKTDESKATLQKAHDLQTQAATLIMENYATSLLVVPVVPEVQPLEAVVTTTEALPALLEVTPRSLAEQSLTEVKKLYELFIETGEKVGETLGIN</sequence>